<dbReference type="GO" id="GO:0030545">
    <property type="term" value="F:signaling receptor regulator activity"/>
    <property type="evidence" value="ECO:0007669"/>
    <property type="project" value="TreeGrafter"/>
</dbReference>
<name>D2I2E3_AILME</name>
<keyword evidence="5 9" id="KW-0812">Transmembrane</keyword>
<evidence type="ECO:0000256" key="3">
    <source>
        <dbReference type="ARBA" id="ARBA00010063"/>
    </source>
</evidence>
<gene>
    <name evidence="10" type="ORF">PANDA_019557</name>
</gene>
<keyword evidence="6" id="KW-0256">Endoplasmic reticulum</keyword>
<dbReference type="InParanoid" id="D2I2E3"/>
<sequence length="170" mass="19071">MANQTNASTPYDSYEFYLDYLDLIPVDERKLKANKFTFTLGSPTLQVIVGGKLFPLVAAERLEEGRMPLFRALFPLAAGFCGVTLTLRCTPPHTDLIVITFWVSLAFFVMLLFLILLYMSWSGSSQVRNNAQHHPPSPWSHSLPLSLCIRRHPTGSSDLGRRTGQQSTQP</sequence>
<comment type="similarity">
    <text evidence="3">Belongs to the MRAP family.</text>
</comment>
<dbReference type="GO" id="GO:0031780">
    <property type="term" value="F:corticotropin hormone receptor binding"/>
    <property type="evidence" value="ECO:0007669"/>
    <property type="project" value="TreeGrafter"/>
</dbReference>
<dbReference type="PANTHER" id="PTHR28675:SF2">
    <property type="entry name" value="MELANOCORTIN-2 RECEPTOR ACCESSORY PROTEIN"/>
    <property type="match status" value="1"/>
</dbReference>
<dbReference type="GO" id="GO:0005789">
    <property type="term" value="C:endoplasmic reticulum membrane"/>
    <property type="evidence" value="ECO:0007669"/>
    <property type="project" value="UniProtKB-SubCell"/>
</dbReference>
<dbReference type="InterPro" id="IPR028111">
    <property type="entry name" value="MRAP"/>
</dbReference>
<proteinExistence type="inferred from homology"/>
<keyword evidence="7 9" id="KW-1133">Transmembrane helix</keyword>
<dbReference type="GO" id="GO:0072659">
    <property type="term" value="P:protein localization to plasma membrane"/>
    <property type="evidence" value="ECO:0007669"/>
    <property type="project" value="TreeGrafter"/>
</dbReference>
<evidence type="ECO:0000256" key="5">
    <source>
        <dbReference type="ARBA" id="ARBA00022692"/>
    </source>
</evidence>
<dbReference type="Pfam" id="PF15183">
    <property type="entry name" value="MRAP"/>
    <property type="match status" value="2"/>
</dbReference>
<dbReference type="GO" id="GO:0031783">
    <property type="term" value="F:type 5 melanocortin receptor binding"/>
    <property type="evidence" value="ECO:0007669"/>
    <property type="project" value="TreeGrafter"/>
</dbReference>
<evidence type="ECO:0000256" key="8">
    <source>
        <dbReference type="ARBA" id="ARBA00023136"/>
    </source>
</evidence>
<evidence type="ECO:0000256" key="9">
    <source>
        <dbReference type="SAM" id="Phobius"/>
    </source>
</evidence>
<evidence type="ECO:0000313" key="10">
    <source>
        <dbReference type="EMBL" id="EFB23563.1"/>
    </source>
</evidence>
<dbReference type="GO" id="GO:0005886">
    <property type="term" value="C:plasma membrane"/>
    <property type="evidence" value="ECO:0007669"/>
    <property type="project" value="UniProtKB-SubCell"/>
</dbReference>
<keyword evidence="8 9" id="KW-0472">Membrane</keyword>
<evidence type="ECO:0000256" key="1">
    <source>
        <dbReference type="ARBA" id="ARBA00004162"/>
    </source>
</evidence>
<keyword evidence="4" id="KW-1003">Cell membrane</keyword>
<feature type="transmembrane region" description="Helical" evidence="9">
    <location>
        <begin position="99"/>
        <end position="119"/>
    </location>
</feature>
<dbReference type="GO" id="GO:0031782">
    <property type="term" value="F:type 4 melanocortin receptor binding"/>
    <property type="evidence" value="ECO:0007669"/>
    <property type="project" value="TreeGrafter"/>
</dbReference>
<dbReference type="GO" id="GO:0031781">
    <property type="term" value="F:type 3 melanocortin receptor binding"/>
    <property type="evidence" value="ECO:0007669"/>
    <property type="project" value="TreeGrafter"/>
</dbReference>
<dbReference type="GO" id="GO:0070996">
    <property type="term" value="F:type 1 melanocortin receptor binding"/>
    <property type="evidence" value="ECO:0007669"/>
    <property type="project" value="TreeGrafter"/>
</dbReference>
<feature type="transmembrane region" description="Helical" evidence="9">
    <location>
        <begin position="69"/>
        <end position="87"/>
    </location>
</feature>
<accession>D2I2E3</accession>
<evidence type="ECO:0000256" key="4">
    <source>
        <dbReference type="ARBA" id="ARBA00022475"/>
    </source>
</evidence>
<dbReference type="GO" id="GO:0106070">
    <property type="term" value="P:regulation of adenylate cyclase-activating G protein-coupled receptor signaling pathway"/>
    <property type="evidence" value="ECO:0007669"/>
    <property type="project" value="TreeGrafter"/>
</dbReference>
<dbReference type="AlphaFoldDB" id="D2I2E3"/>
<reference evidence="10" key="1">
    <citation type="journal article" date="2010" name="Nature">
        <title>The sequence and de novo assembly of the giant panda genome.</title>
        <authorList>
            <person name="Li R."/>
            <person name="Fan W."/>
            <person name="Tian G."/>
            <person name="Zhu H."/>
            <person name="He L."/>
            <person name="Cai J."/>
            <person name="Huang Q."/>
            <person name="Cai Q."/>
            <person name="Li B."/>
            <person name="Bai Y."/>
            <person name="Zhang Z."/>
            <person name="Zhang Y."/>
            <person name="Wang W."/>
            <person name="Li J."/>
            <person name="Wei F."/>
            <person name="Li H."/>
            <person name="Jian M."/>
            <person name="Li J."/>
            <person name="Zhang Z."/>
            <person name="Nielsen R."/>
            <person name="Li D."/>
            <person name="Gu W."/>
            <person name="Yang Z."/>
            <person name="Xuan Z."/>
            <person name="Ryder O.A."/>
            <person name="Leung F.C."/>
            <person name="Zhou Y."/>
            <person name="Cao J."/>
            <person name="Sun X."/>
            <person name="Fu Y."/>
            <person name="Fang X."/>
            <person name="Guo X."/>
            <person name="Wang B."/>
            <person name="Hou R."/>
            <person name="Shen F."/>
            <person name="Mu B."/>
            <person name="Ni P."/>
            <person name="Lin R."/>
            <person name="Qian W."/>
            <person name="Wang G."/>
            <person name="Yu C."/>
            <person name="Nie W."/>
            <person name="Wang J."/>
            <person name="Wu Z."/>
            <person name="Liang H."/>
            <person name="Min J."/>
            <person name="Wu Q."/>
            <person name="Cheng S."/>
            <person name="Ruan J."/>
            <person name="Wang M."/>
            <person name="Shi Z."/>
            <person name="Wen M."/>
            <person name="Liu B."/>
            <person name="Ren X."/>
            <person name="Zheng H."/>
            <person name="Dong D."/>
            <person name="Cook K."/>
            <person name="Shan G."/>
            <person name="Zhang H."/>
            <person name="Kosiol C."/>
            <person name="Xie X."/>
            <person name="Lu Z."/>
            <person name="Zheng H."/>
            <person name="Li Y."/>
            <person name="Steiner C.C."/>
            <person name="Lam T.T."/>
            <person name="Lin S."/>
            <person name="Zhang Q."/>
            <person name="Li G."/>
            <person name="Tian J."/>
            <person name="Gong T."/>
            <person name="Liu H."/>
            <person name="Zhang D."/>
            <person name="Fang L."/>
            <person name="Ye C."/>
            <person name="Zhang J."/>
            <person name="Hu W."/>
            <person name="Xu A."/>
            <person name="Ren Y."/>
            <person name="Zhang G."/>
            <person name="Bruford M.W."/>
            <person name="Li Q."/>
            <person name="Ma L."/>
            <person name="Guo Y."/>
            <person name="An N."/>
            <person name="Hu Y."/>
            <person name="Zheng Y."/>
            <person name="Shi Y."/>
            <person name="Li Z."/>
            <person name="Liu Q."/>
            <person name="Chen Y."/>
            <person name="Zhao J."/>
            <person name="Qu N."/>
            <person name="Zhao S."/>
            <person name="Tian F."/>
            <person name="Wang X."/>
            <person name="Wang H."/>
            <person name="Xu L."/>
            <person name="Liu X."/>
            <person name="Vinar T."/>
            <person name="Wang Y."/>
            <person name="Lam T.W."/>
            <person name="Yiu S.M."/>
            <person name="Liu S."/>
            <person name="Zhang H."/>
            <person name="Li D."/>
            <person name="Huang Y."/>
            <person name="Wang X."/>
            <person name="Yang G."/>
            <person name="Jiang Z."/>
            <person name="Wang J."/>
            <person name="Qin N."/>
            <person name="Li L."/>
            <person name="Li J."/>
            <person name="Bolund L."/>
            <person name="Kristiansen K."/>
            <person name="Wong G.K."/>
            <person name="Olson M."/>
            <person name="Zhang X."/>
            <person name="Li S."/>
            <person name="Yang H."/>
            <person name="Wang J."/>
            <person name="Wang J."/>
        </authorList>
    </citation>
    <scope>NUCLEOTIDE SEQUENCE [LARGE SCALE GENOMIC DNA]</scope>
</reference>
<dbReference type="EMBL" id="GL194156">
    <property type="protein sequence ID" value="EFB23563.1"/>
    <property type="molecule type" value="Genomic_DNA"/>
</dbReference>
<organism evidence="10">
    <name type="scientific">Ailuropoda melanoleuca</name>
    <name type="common">Giant panda</name>
    <dbReference type="NCBI Taxonomy" id="9646"/>
    <lineage>
        <taxon>Eukaryota</taxon>
        <taxon>Metazoa</taxon>
        <taxon>Chordata</taxon>
        <taxon>Craniata</taxon>
        <taxon>Vertebrata</taxon>
        <taxon>Euteleostomi</taxon>
        <taxon>Mammalia</taxon>
        <taxon>Eutheria</taxon>
        <taxon>Laurasiatheria</taxon>
        <taxon>Carnivora</taxon>
        <taxon>Caniformia</taxon>
        <taxon>Ursidae</taxon>
        <taxon>Ailuropoda</taxon>
    </lineage>
</organism>
<evidence type="ECO:0000256" key="6">
    <source>
        <dbReference type="ARBA" id="ARBA00022824"/>
    </source>
</evidence>
<evidence type="ECO:0000256" key="7">
    <source>
        <dbReference type="ARBA" id="ARBA00022989"/>
    </source>
</evidence>
<comment type="subcellular location">
    <subcellularLocation>
        <location evidence="1">Cell membrane</location>
        <topology evidence="1">Single-pass membrane protein</topology>
    </subcellularLocation>
    <subcellularLocation>
        <location evidence="2">Endoplasmic reticulum membrane</location>
        <topology evidence="2">Single-pass membrane protein</topology>
    </subcellularLocation>
</comment>
<evidence type="ECO:0000256" key="2">
    <source>
        <dbReference type="ARBA" id="ARBA00004389"/>
    </source>
</evidence>
<protein>
    <submittedName>
        <fullName evidence="10">Uncharacterized protein</fullName>
    </submittedName>
</protein>
<dbReference type="PANTHER" id="PTHR28675">
    <property type="entry name" value="MELANOCORTIN-2 RECEPTOR ACCESSORY PROTEIN 2"/>
    <property type="match status" value="1"/>
</dbReference>